<keyword evidence="1" id="KW-0732">Signal</keyword>
<gene>
    <name evidence="2" type="ORF">DX914_16265</name>
</gene>
<dbReference type="AlphaFoldDB" id="A0A371JY08"/>
<protein>
    <submittedName>
        <fullName evidence="2">Uncharacterized protein</fullName>
    </submittedName>
</protein>
<evidence type="ECO:0000313" key="3">
    <source>
        <dbReference type="Proteomes" id="UP000264492"/>
    </source>
</evidence>
<evidence type="ECO:0000313" key="2">
    <source>
        <dbReference type="EMBL" id="RDZ26541.1"/>
    </source>
</evidence>
<dbReference type="EMBL" id="QTSU01000003">
    <property type="protein sequence ID" value="RDZ26541.1"/>
    <property type="molecule type" value="Genomic_DNA"/>
</dbReference>
<sequence length="146" mass="14965">MRAYSVAAAAVALAAVSAAWPANVRSAGPGSSGYPAPVFRGGNAGWGLVVDTRSSPLRYDLVVPQLVGVAYGSLAPDPQVEPKLGRHALIGRVNVGGQARELVVRIAKAPAGQPCLDSAGKPHDYALIAGAAKTANWYGCGDFDQR</sequence>
<dbReference type="OrthoDB" id="6027989at2"/>
<evidence type="ECO:0000256" key="1">
    <source>
        <dbReference type="SAM" id="SignalP"/>
    </source>
</evidence>
<comment type="caution">
    <text evidence="2">The sequence shown here is derived from an EMBL/GenBank/DDBJ whole genome shotgun (WGS) entry which is preliminary data.</text>
</comment>
<proteinExistence type="predicted"/>
<feature type="signal peptide" evidence="1">
    <location>
        <begin position="1"/>
        <end position="21"/>
    </location>
</feature>
<feature type="chain" id="PRO_5016844198" evidence="1">
    <location>
        <begin position="22"/>
        <end position="146"/>
    </location>
</feature>
<organism evidence="2 3">
    <name type="scientific">Lysobacter silvisoli</name>
    <dbReference type="NCBI Taxonomy" id="2293254"/>
    <lineage>
        <taxon>Bacteria</taxon>
        <taxon>Pseudomonadati</taxon>
        <taxon>Pseudomonadota</taxon>
        <taxon>Gammaproteobacteria</taxon>
        <taxon>Lysobacterales</taxon>
        <taxon>Lysobacteraceae</taxon>
        <taxon>Lysobacter</taxon>
    </lineage>
</organism>
<accession>A0A371JY08</accession>
<keyword evidence="3" id="KW-1185">Reference proteome</keyword>
<dbReference type="Proteomes" id="UP000264492">
    <property type="component" value="Unassembled WGS sequence"/>
</dbReference>
<reference evidence="2 3" key="1">
    <citation type="submission" date="2018-08" db="EMBL/GenBank/DDBJ databases">
        <title>Lysobacter sp. zong2l5, whole genome shotgun sequence.</title>
        <authorList>
            <person name="Zhang X."/>
            <person name="Feng G."/>
            <person name="Zhu H."/>
        </authorList>
    </citation>
    <scope>NUCLEOTIDE SEQUENCE [LARGE SCALE GENOMIC DNA]</scope>
    <source>
        <strain evidence="3">zong2l5</strain>
    </source>
</reference>
<name>A0A371JY08_9GAMM</name>
<dbReference type="RefSeq" id="WP_115860672.1">
    <property type="nucleotide sequence ID" value="NZ_QTSU01000003.1"/>
</dbReference>